<keyword evidence="2" id="KW-1185">Reference proteome</keyword>
<dbReference type="InterPro" id="IPR019410">
    <property type="entry name" value="Methyltransf_16"/>
</dbReference>
<dbReference type="Pfam" id="PF10294">
    <property type="entry name" value="Methyltransf_16"/>
    <property type="match status" value="1"/>
</dbReference>
<evidence type="ECO:0000313" key="1">
    <source>
        <dbReference type="EMBL" id="EER12496.1"/>
    </source>
</evidence>
<accession>C5KSQ3</accession>
<reference evidence="1 2" key="1">
    <citation type="submission" date="2008-07" db="EMBL/GenBank/DDBJ databases">
        <authorList>
            <person name="El-Sayed N."/>
            <person name="Caler E."/>
            <person name="Inman J."/>
            <person name="Amedeo P."/>
            <person name="Hass B."/>
            <person name="Wortman J."/>
        </authorList>
    </citation>
    <scope>NUCLEOTIDE SEQUENCE [LARGE SCALE GENOMIC DNA]</scope>
    <source>
        <strain evidence="2">ATCC 50983 / TXsc</strain>
    </source>
</reference>
<dbReference type="PANTHER" id="PTHR14614">
    <property type="entry name" value="HEPATOCELLULAR CARCINOMA-ASSOCIATED ANTIGEN"/>
    <property type="match status" value="1"/>
</dbReference>
<name>C5KSQ3_PERM5</name>
<dbReference type="SUPFAM" id="SSF53335">
    <property type="entry name" value="S-adenosyl-L-methionine-dependent methyltransferases"/>
    <property type="match status" value="1"/>
</dbReference>
<dbReference type="InParanoid" id="C5KSQ3"/>
<dbReference type="InterPro" id="IPR029063">
    <property type="entry name" value="SAM-dependent_MTases_sf"/>
</dbReference>
<protein>
    <submittedName>
        <fullName evidence="1">Uncharacterized protein</fullName>
    </submittedName>
</protein>
<gene>
    <name evidence="1" type="ORF">Pmar_PMAR028336</name>
</gene>
<dbReference type="GeneID" id="9057866"/>
<sequence>MEYPQLDVTITDRPEVLSLISANVEANGLQARVEAFDWSNRAHHEKISAEHWDVVLAADVVYFEEQDPLLYALSAVAKDRPETLVVLAYRTRTPEDLQYLQQRVLSAFRLVDRFSVDAPECGQSEILLLRWRDDEN</sequence>
<dbReference type="Gene3D" id="3.40.50.150">
    <property type="entry name" value="Vaccinia Virus protein VP39"/>
    <property type="match status" value="1"/>
</dbReference>
<dbReference type="AlphaFoldDB" id="C5KSQ3"/>
<organism evidence="2">
    <name type="scientific">Perkinsus marinus (strain ATCC 50983 / TXsc)</name>
    <dbReference type="NCBI Taxonomy" id="423536"/>
    <lineage>
        <taxon>Eukaryota</taxon>
        <taxon>Sar</taxon>
        <taxon>Alveolata</taxon>
        <taxon>Perkinsozoa</taxon>
        <taxon>Perkinsea</taxon>
        <taxon>Perkinsida</taxon>
        <taxon>Perkinsidae</taxon>
        <taxon>Perkinsus</taxon>
    </lineage>
</organism>
<dbReference type="PANTHER" id="PTHR14614:SF132">
    <property type="entry name" value="PROTEIN-LYSINE METHYLTRANSFERASE C42C1.13"/>
    <property type="match status" value="1"/>
</dbReference>
<dbReference type="RefSeq" id="XP_002780701.1">
    <property type="nucleotide sequence ID" value="XM_002780655.1"/>
</dbReference>
<dbReference type="Proteomes" id="UP000007800">
    <property type="component" value="Unassembled WGS sequence"/>
</dbReference>
<evidence type="ECO:0000313" key="2">
    <source>
        <dbReference type="Proteomes" id="UP000007800"/>
    </source>
</evidence>
<dbReference type="OrthoDB" id="413861at2759"/>
<proteinExistence type="predicted"/>
<dbReference type="EMBL" id="GG676104">
    <property type="protein sequence ID" value="EER12496.1"/>
    <property type="molecule type" value="Genomic_DNA"/>
</dbReference>